<reference evidence="3 4" key="1">
    <citation type="journal article" date="2020" name="Fungal Divers.">
        <title>Resolving the Mortierellaceae phylogeny through synthesis of multi-gene phylogenetics and phylogenomics.</title>
        <authorList>
            <person name="Vandepol N."/>
            <person name="Liber J."/>
            <person name="Desiro A."/>
            <person name="Na H."/>
            <person name="Kennedy M."/>
            <person name="Barry K."/>
            <person name="Grigoriev I.V."/>
            <person name="Miller A.N."/>
            <person name="O'Donnell K."/>
            <person name="Stajich J.E."/>
            <person name="Bonito G."/>
        </authorList>
    </citation>
    <scope>NUCLEOTIDE SEQUENCE [LARGE SCALE GENOMIC DNA]</scope>
    <source>
        <strain evidence="3 4">AD045</strain>
    </source>
</reference>
<dbReference type="EMBL" id="JAAAIM010001093">
    <property type="protein sequence ID" value="KAG0282282.1"/>
    <property type="molecule type" value="Genomic_DNA"/>
</dbReference>
<evidence type="ECO:0000313" key="3">
    <source>
        <dbReference type="EMBL" id="KAG0282282.1"/>
    </source>
</evidence>
<comment type="caution">
    <text evidence="3">The sequence shown here is derived from an EMBL/GenBank/DDBJ whole genome shotgun (WGS) entry which is preliminary data.</text>
</comment>
<protein>
    <submittedName>
        <fullName evidence="3">Uncharacterized protein</fullName>
    </submittedName>
</protein>
<evidence type="ECO:0000256" key="2">
    <source>
        <dbReference type="SAM" id="Phobius"/>
    </source>
</evidence>
<sequence>MIVPLPFWVSSITITIIKIIISGTIGAALTFYARYSSDSYANSIRWSRIGGLYETINLLKNSRRKVPNRSSIVMASMIAANLFALFVSILLGVFVSRTDKANSATVATVVTTQFPPVEPLAWTAWSGFMQADASMEDTLVLVLNDTRVNPEPKPRTVYKPLKYDYEVACDETGVVIGSTNKEFAASYPSPHDNCKVLFVQLPRGVESYDWDLKRATSRLISADVHMMVAPISHPKDRRMELEPYLHAFNGKVCTPPARVGLSLFRSFPKDGMTSLPSTDATRCQYGTGDSFIMISTSIKFAINRLNDFDKVTNSIFDDPSNLPLLQSMRTAINDGIFQNPTNTATLVILTKMSSNVDVLMCISTFFNQATNTDILCTYLVVATITTKPQKWDPTITAEFKQNFSTPFDAVNLTNQNEIRVHHMPLKIIEAIDTYSTSHLLKATTDAAVFLASLGHNVALNSQAERLCILFDTVRFNDAFEVPTTLVIVVSVTVVMCVLVWLISEICYKPVFNGSLYKVLYEDIKSKREVKSKEEVDPNEAIKPDEDTNPTEETKSIEEIKTPMLMDCTHDPLAFEGYQLTPDLEEQKPLVFFYNRLTGQAPTPQVSTLQSPNQQSPVL</sequence>
<feature type="region of interest" description="Disordered" evidence="1">
    <location>
        <begin position="531"/>
        <end position="557"/>
    </location>
</feature>
<gene>
    <name evidence="3" type="ORF">BGZ96_000637</name>
</gene>
<keyword evidence="2" id="KW-1133">Transmembrane helix</keyword>
<keyword evidence="2" id="KW-0472">Membrane</keyword>
<proteinExistence type="predicted"/>
<feature type="transmembrane region" description="Helical" evidence="2">
    <location>
        <begin position="485"/>
        <end position="507"/>
    </location>
</feature>
<name>A0ABQ7JNV2_9FUNG</name>
<keyword evidence="4" id="KW-1185">Reference proteome</keyword>
<feature type="transmembrane region" description="Helical" evidence="2">
    <location>
        <begin position="12"/>
        <end position="35"/>
    </location>
</feature>
<evidence type="ECO:0000313" key="4">
    <source>
        <dbReference type="Proteomes" id="UP001194696"/>
    </source>
</evidence>
<feature type="transmembrane region" description="Helical" evidence="2">
    <location>
        <begin position="72"/>
        <end position="95"/>
    </location>
</feature>
<dbReference type="Proteomes" id="UP001194696">
    <property type="component" value="Unassembled WGS sequence"/>
</dbReference>
<accession>A0ABQ7JNV2</accession>
<evidence type="ECO:0000256" key="1">
    <source>
        <dbReference type="SAM" id="MobiDB-lite"/>
    </source>
</evidence>
<keyword evidence="2" id="KW-0812">Transmembrane</keyword>
<organism evidence="3 4">
    <name type="scientific">Linnemannia gamsii</name>
    <dbReference type="NCBI Taxonomy" id="64522"/>
    <lineage>
        <taxon>Eukaryota</taxon>
        <taxon>Fungi</taxon>
        <taxon>Fungi incertae sedis</taxon>
        <taxon>Mucoromycota</taxon>
        <taxon>Mortierellomycotina</taxon>
        <taxon>Mortierellomycetes</taxon>
        <taxon>Mortierellales</taxon>
        <taxon>Mortierellaceae</taxon>
        <taxon>Linnemannia</taxon>
    </lineage>
</organism>